<dbReference type="STRING" id="456.Ljor_2234"/>
<evidence type="ECO:0000313" key="2">
    <source>
        <dbReference type="EMBL" id="KTD17928.1"/>
    </source>
</evidence>
<dbReference type="Pfam" id="PF07883">
    <property type="entry name" value="Cupin_2"/>
    <property type="match status" value="1"/>
</dbReference>
<keyword evidence="3" id="KW-1185">Reference proteome</keyword>
<name>A0A0W0VCW7_9GAMM</name>
<dbReference type="SUPFAM" id="SSF51182">
    <property type="entry name" value="RmlC-like cupins"/>
    <property type="match status" value="1"/>
</dbReference>
<organism evidence="2 3">
    <name type="scientific">Legionella jordanis</name>
    <dbReference type="NCBI Taxonomy" id="456"/>
    <lineage>
        <taxon>Bacteria</taxon>
        <taxon>Pseudomonadati</taxon>
        <taxon>Pseudomonadota</taxon>
        <taxon>Gammaproteobacteria</taxon>
        <taxon>Legionellales</taxon>
        <taxon>Legionellaceae</taxon>
        <taxon>Legionella</taxon>
    </lineage>
</organism>
<dbReference type="Proteomes" id="UP000055035">
    <property type="component" value="Unassembled WGS sequence"/>
</dbReference>
<feature type="domain" description="Cupin type-2" evidence="1">
    <location>
        <begin position="46"/>
        <end position="92"/>
    </location>
</feature>
<dbReference type="AlphaFoldDB" id="A0A0W0VCW7"/>
<evidence type="ECO:0000313" key="3">
    <source>
        <dbReference type="Proteomes" id="UP000055035"/>
    </source>
</evidence>
<dbReference type="InterPro" id="IPR013096">
    <property type="entry name" value="Cupin_2"/>
</dbReference>
<gene>
    <name evidence="2" type="ORF">Ljor_2234</name>
</gene>
<accession>A0A0W0VCW7</accession>
<sequence length="116" mass="13009">MKQFVTLFTGEDGNSYFKDETLDIESEQPLGSYSQKIATKAMMFRQFKPGAHFDWHNAPQPQYIIYLEGEVEVQASGGEVRIFRAGDVLFAKDLTGKGHITKTLTEGSSIIVTTRD</sequence>
<dbReference type="RefSeq" id="WP_058471640.1">
    <property type="nucleotide sequence ID" value="NZ_CAAAIC010000001.1"/>
</dbReference>
<dbReference type="PATRIC" id="fig|456.5.peg.2405"/>
<comment type="caution">
    <text evidence="2">The sequence shown here is derived from an EMBL/GenBank/DDBJ whole genome shotgun (WGS) entry which is preliminary data.</text>
</comment>
<proteinExistence type="predicted"/>
<dbReference type="Gene3D" id="2.60.120.10">
    <property type="entry name" value="Jelly Rolls"/>
    <property type="match status" value="1"/>
</dbReference>
<dbReference type="InterPro" id="IPR014710">
    <property type="entry name" value="RmlC-like_jellyroll"/>
</dbReference>
<dbReference type="OrthoDB" id="4205621at2"/>
<reference evidence="2 3" key="1">
    <citation type="submission" date="2015-11" db="EMBL/GenBank/DDBJ databases">
        <title>Genomic analysis of 38 Legionella species identifies large and diverse effector repertoires.</title>
        <authorList>
            <person name="Burstein D."/>
            <person name="Amaro F."/>
            <person name="Zusman T."/>
            <person name="Lifshitz Z."/>
            <person name="Cohen O."/>
            <person name="Gilbert J.A."/>
            <person name="Pupko T."/>
            <person name="Shuman H.A."/>
            <person name="Segal G."/>
        </authorList>
    </citation>
    <scope>NUCLEOTIDE SEQUENCE [LARGE SCALE GENOMIC DNA]</scope>
    <source>
        <strain evidence="2 3">BL-540</strain>
    </source>
</reference>
<dbReference type="InterPro" id="IPR011051">
    <property type="entry name" value="RmlC_Cupin_sf"/>
</dbReference>
<dbReference type="EMBL" id="LNYJ01000011">
    <property type="protein sequence ID" value="KTD17928.1"/>
    <property type="molecule type" value="Genomic_DNA"/>
</dbReference>
<protein>
    <submittedName>
        <fullName evidence="2">Cupin domain protein</fullName>
    </submittedName>
</protein>
<evidence type="ECO:0000259" key="1">
    <source>
        <dbReference type="Pfam" id="PF07883"/>
    </source>
</evidence>